<sequence length="325" mass="36566">MTNQLLEIKNLQKTFPLRKQTAGLFSKKEQLLAVDNLSFHIKEGETYGLVGESGCGKSTTGRMIVGLEKPSNGSIIYQGKDLGTLNDKEFFPLRKELQMVFQNTLSALNPRQRIGSILEDILKVHGVTNATERREQVIDVLEKVGLSEYHYFRFPHELSGGQVQRLGIASALVIKPRLIVCDEPVSALDVSIQAKVLNTLMELQQDLHLSLLFISHDIGVIRYISDRIGVMYLGTLVEEADTDELFSNPLHPYTKGLFASVPDPYMRKEEMSDLKGEQPVRTKEFKGCAFCNRCPYAMDKCAEETPEFLEISSGHRVACYLYEGE</sequence>
<keyword evidence="6" id="KW-0653">Protein transport</keyword>
<dbReference type="Pfam" id="PF08352">
    <property type="entry name" value="oligo_HPY"/>
    <property type="match status" value="1"/>
</dbReference>
<dbReference type="GO" id="GO:0055085">
    <property type="term" value="P:transmembrane transport"/>
    <property type="evidence" value="ECO:0007669"/>
    <property type="project" value="UniProtKB-ARBA"/>
</dbReference>
<dbReference type="InterPro" id="IPR003593">
    <property type="entry name" value="AAA+_ATPase"/>
</dbReference>
<evidence type="ECO:0000256" key="6">
    <source>
        <dbReference type="ARBA" id="ARBA00022856"/>
    </source>
</evidence>
<evidence type="ECO:0000256" key="3">
    <source>
        <dbReference type="ARBA" id="ARBA00022448"/>
    </source>
</evidence>
<dbReference type="PROSITE" id="PS50893">
    <property type="entry name" value="ABC_TRANSPORTER_2"/>
    <property type="match status" value="1"/>
</dbReference>
<dbReference type="SMART" id="SM00382">
    <property type="entry name" value="AAA"/>
    <property type="match status" value="1"/>
</dbReference>
<protein>
    <submittedName>
        <fullName evidence="8">Peptide ABC transporter ATP-binding protein</fullName>
    </submittedName>
</protein>
<dbReference type="PANTHER" id="PTHR43776">
    <property type="entry name" value="TRANSPORT ATP-BINDING PROTEIN"/>
    <property type="match status" value="1"/>
</dbReference>
<comment type="similarity">
    <text evidence="2">Belongs to the ABC transporter superfamily.</text>
</comment>
<organism evidence="8 9">
    <name type="scientific">Enterococcus florum</name>
    <dbReference type="NCBI Taxonomy" id="2480627"/>
    <lineage>
        <taxon>Bacteria</taxon>
        <taxon>Bacillati</taxon>
        <taxon>Bacillota</taxon>
        <taxon>Bacilli</taxon>
        <taxon>Lactobacillales</taxon>
        <taxon>Enterococcaceae</taxon>
        <taxon>Enterococcus</taxon>
    </lineage>
</organism>
<name>A0A4P5P9P7_9ENTE</name>
<keyword evidence="3" id="KW-0813">Transport</keyword>
<dbReference type="GO" id="GO:0005524">
    <property type="term" value="F:ATP binding"/>
    <property type="evidence" value="ECO:0007669"/>
    <property type="project" value="UniProtKB-KW"/>
</dbReference>
<evidence type="ECO:0000256" key="5">
    <source>
        <dbReference type="ARBA" id="ARBA00022840"/>
    </source>
</evidence>
<evidence type="ECO:0000256" key="4">
    <source>
        <dbReference type="ARBA" id="ARBA00022741"/>
    </source>
</evidence>
<feature type="domain" description="ABC transporter" evidence="7">
    <location>
        <begin position="6"/>
        <end position="258"/>
    </location>
</feature>
<evidence type="ECO:0000259" key="7">
    <source>
        <dbReference type="PROSITE" id="PS50893"/>
    </source>
</evidence>
<keyword evidence="5 8" id="KW-0067">ATP-binding</keyword>
<dbReference type="SUPFAM" id="SSF52540">
    <property type="entry name" value="P-loop containing nucleoside triphosphate hydrolases"/>
    <property type="match status" value="1"/>
</dbReference>
<dbReference type="NCBIfam" id="TIGR01727">
    <property type="entry name" value="oligo_HPY"/>
    <property type="match status" value="1"/>
</dbReference>
<dbReference type="CDD" id="cd03257">
    <property type="entry name" value="ABC_NikE_OppD_transporters"/>
    <property type="match status" value="1"/>
</dbReference>
<comment type="subcellular location">
    <subcellularLocation>
        <location evidence="1">Cell membrane</location>
        <topology evidence="1">Peripheral membrane protein</topology>
    </subcellularLocation>
</comment>
<reference evidence="9" key="1">
    <citation type="submission" date="2019-02" db="EMBL/GenBank/DDBJ databases">
        <title>Draft genome sequence of Enterococcus sp. Gos25-1.</title>
        <authorList>
            <person name="Tanaka N."/>
            <person name="Shiwa Y."/>
            <person name="Fujita N."/>
        </authorList>
    </citation>
    <scope>NUCLEOTIDE SEQUENCE [LARGE SCALE GENOMIC DNA]</scope>
    <source>
        <strain evidence="9">Gos25-1</strain>
    </source>
</reference>
<dbReference type="GO" id="GO:0015833">
    <property type="term" value="P:peptide transport"/>
    <property type="evidence" value="ECO:0007669"/>
    <property type="project" value="UniProtKB-KW"/>
</dbReference>
<dbReference type="InterPro" id="IPR027417">
    <property type="entry name" value="P-loop_NTPase"/>
</dbReference>
<dbReference type="Proteomes" id="UP000290567">
    <property type="component" value="Unassembled WGS sequence"/>
</dbReference>
<keyword evidence="6" id="KW-0571">Peptide transport</keyword>
<keyword evidence="4" id="KW-0547">Nucleotide-binding</keyword>
<proteinExistence type="inferred from homology"/>
<dbReference type="InterPro" id="IPR013563">
    <property type="entry name" value="Oligopep_ABC_C"/>
</dbReference>
<evidence type="ECO:0000256" key="1">
    <source>
        <dbReference type="ARBA" id="ARBA00004202"/>
    </source>
</evidence>
<keyword evidence="9" id="KW-1185">Reference proteome</keyword>
<dbReference type="InterPro" id="IPR050319">
    <property type="entry name" value="ABC_transp_ATP-bind"/>
</dbReference>
<dbReference type="Pfam" id="PF00005">
    <property type="entry name" value="ABC_tran"/>
    <property type="match status" value="1"/>
</dbReference>
<accession>A0A4P5P9P7</accession>
<dbReference type="FunFam" id="3.40.50.300:FF:000016">
    <property type="entry name" value="Oligopeptide ABC transporter ATP-binding component"/>
    <property type="match status" value="1"/>
</dbReference>
<dbReference type="GO" id="GO:0016887">
    <property type="term" value="F:ATP hydrolysis activity"/>
    <property type="evidence" value="ECO:0007669"/>
    <property type="project" value="InterPro"/>
</dbReference>
<comment type="caution">
    <text evidence="8">The sequence shown here is derived from an EMBL/GenBank/DDBJ whole genome shotgun (WGS) entry which is preliminary data.</text>
</comment>
<evidence type="ECO:0000313" key="9">
    <source>
        <dbReference type="Proteomes" id="UP000290567"/>
    </source>
</evidence>
<dbReference type="EMBL" id="BJCC01000005">
    <property type="protein sequence ID" value="GCF92698.1"/>
    <property type="molecule type" value="Genomic_DNA"/>
</dbReference>
<dbReference type="PANTHER" id="PTHR43776:SF7">
    <property type="entry name" value="D,D-DIPEPTIDE TRANSPORT ATP-BINDING PROTEIN DDPF-RELATED"/>
    <property type="match status" value="1"/>
</dbReference>
<dbReference type="InterPro" id="IPR003439">
    <property type="entry name" value="ABC_transporter-like_ATP-bd"/>
</dbReference>
<evidence type="ECO:0000256" key="2">
    <source>
        <dbReference type="ARBA" id="ARBA00005417"/>
    </source>
</evidence>
<evidence type="ECO:0000313" key="8">
    <source>
        <dbReference type="EMBL" id="GCF92698.1"/>
    </source>
</evidence>
<dbReference type="AlphaFoldDB" id="A0A4P5P9P7"/>
<dbReference type="Gene3D" id="3.40.50.300">
    <property type="entry name" value="P-loop containing nucleotide triphosphate hydrolases"/>
    <property type="match status" value="1"/>
</dbReference>
<gene>
    <name evidence="8" type="primary">oppF</name>
    <name evidence="8" type="ORF">NRIC_05890</name>
</gene>
<dbReference type="GO" id="GO:0005886">
    <property type="term" value="C:plasma membrane"/>
    <property type="evidence" value="ECO:0007669"/>
    <property type="project" value="UniProtKB-SubCell"/>
</dbReference>
<dbReference type="OrthoDB" id="9802264at2"/>
<dbReference type="RefSeq" id="WP_146621200.1">
    <property type="nucleotide sequence ID" value="NZ_BJCC01000005.1"/>
</dbReference>